<gene>
    <name evidence="6" type="primary">si:dkey-1k23.3</name>
</gene>
<dbReference type="GO" id="GO:0009408">
    <property type="term" value="P:response to heat"/>
    <property type="evidence" value="ECO:0007669"/>
    <property type="project" value="TreeGrafter"/>
</dbReference>
<feature type="compositionally biased region" description="Basic and acidic residues" evidence="3">
    <location>
        <begin position="263"/>
        <end position="279"/>
    </location>
</feature>
<dbReference type="GO" id="GO:0005737">
    <property type="term" value="C:cytoplasm"/>
    <property type="evidence" value="ECO:0007669"/>
    <property type="project" value="TreeGrafter"/>
</dbReference>
<feature type="compositionally biased region" description="Basic and acidic residues" evidence="3">
    <location>
        <begin position="205"/>
        <end position="222"/>
    </location>
</feature>
<dbReference type="InParanoid" id="A0A6P7NGN2"/>
<dbReference type="OrthoDB" id="1431247at2759"/>
<evidence type="ECO:0000259" key="4">
    <source>
        <dbReference type="PROSITE" id="PS01031"/>
    </source>
</evidence>
<comment type="similarity">
    <text evidence="1 2">Belongs to the small heat shock protein (HSP20) family.</text>
</comment>
<dbReference type="Pfam" id="PF00011">
    <property type="entry name" value="HSP20"/>
    <property type="match status" value="1"/>
</dbReference>
<reference evidence="6" key="1">
    <citation type="submission" date="2025-08" db="UniProtKB">
        <authorList>
            <consortium name="RefSeq"/>
        </authorList>
    </citation>
    <scope>IDENTIFICATION</scope>
</reference>
<dbReference type="Proteomes" id="UP000515150">
    <property type="component" value="Chromosome 9"/>
</dbReference>
<feature type="compositionally biased region" description="Basic and acidic residues" evidence="3">
    <location>
        <begin position="181"/>
        <end position="193"/>
    </location>
</feature>
<feature type="compositionally biased region" description="Polar residues" evidence="3">
    <location>
        <begin position="282"/>
        <end position="291"/>
    </location>
</feature>
<evidence type="ECO:0000313" key="5">
    <source>
        <dbReference type="Proteomes" id="UP000515150"/>
    </source>
</evidence>
<name>A0A6P7NGN2_BETSP</name>
<keyword evidence="6" id="KW-0346">Stress response</keyword>
<dbReference type="PROSITE" id="PS01031">
    <property type="entry name" value="SHSP"/>
    <property type="match status" value="1"/>
</dbReference>
<dbReference type="GO" id="GO:0005634">
    <property type="term" value="C:nucleus"/>
    <property type="evidence" value="ECO:0007669"/>
    <property type="project" value="TreeGrafter"/>
</dbReference>
<dbReference type="KEGG" id="bspl:114862615"/>
<keyword evidence="5" id="KW-1185">Reference proteome</keyword>
<dbReference type="PRINTS" id="PR00299">
    <property type="entry name" value="ACRYSTALLIN"/>
</dbReference>
<proteinExistence type="inferred from homology"/>
<evidence type="ECO:0000256" key="2">
    <source>
        <dbReference type="RuleBase" id="RU003616"/>
    </source>
</evidence>
<dbReference type="GO" id="GO:0042026">
    <property type="term" value="P:protein refolding"/>
    <property type="evidence" value="ECO:0007669"/>
    <property type="project" value="TreeGrafter"/>
</dbReference>
<organism evidence="5 6">
    <name type="scientific">Betta splendens</name>
    <name type="common">Siamese fighting fish</name>
    <dbReference type="NCBI Taxonomy" id="158456"/>
    <lineage>
        <taxon>Eukaryota</taxon>
        <taxon>Metazoa</taxon>
        <taxon>Chordata</taxon>
        <taxon>Craniata</taxon>
        <taxon>Vertebrata</taxon>
        <taxon>Euteleostomi</taxon>
        <taxon>Actinopterygii</taxon>
        <taxon>Neopterygii</taxon>
        <taxon>Teleostei</taxon>
        <taxon>Neoteleostei</taxon>
        <taxon>Acanthomorphata</taxon>
        <taxon>Anabantaria</taxon>
        <taxon>Anabantiformes</taxon>
        <taxon>Anabantoidei</taxon>
        <taxon>Osphronemidae</taxon>
        <taxon>Betta</taxon>
    </lineage>
</organism>
<dbReference type="PANTHER" id="PTHR45640:SF7">
    <property type="entry name" value="HEAT SHOCK PROTEIN BETA-1"/>
    <property type="match status" value="1"/>
</dbReference>
<protein>
    <submittedName>
        <fullName evidence="6">Heat shock protein 67B1</fullName>
    </submittedName>
</protein>
<dbReference type="AlphaFoldDB" id="A0A6P7NGN2"/>
<feature type="compositionally biased region" description="Acidic residues" evidence="3">
    <location>
        <begin position="153"/>
        <end position="162"/>
    </location>
</feature>
<evidence type="ECO:0000256" key="3">
    <source>
        <dbReference type="SAM" id="MobiDB-lite"/>
    </source>
</evidence>
<dbReference type="RefSeq" id="XP_029018951.1">
    <property type="nucleotide sequence ID" value="XM_029163118.3"/>
</dbReference>
<accession>A0A6P7NGN2</accession>
<dbReference type="CDD" id="cd06526">
    <property type="entry name" value="metazoan_ACD"/>
    <property type="match status" value="1"/>
</dbReference>
<dbReference type="InterPro" id="IPR002068">
    <property type="entry name" value="A-crystallin/Hsp20_dom"/>
</dbReference>
<dbReference type="PANTHER" id="PTHR45640">
    <property type="entry name" value="HEAT SHOCK PROTEIN HSP-12.2-RELATED"/>
    <property type="match status" value="1"/>
</dbReference>
<evidence type="ECO:0000313" key="6">
    <source>
        <dbReference type="RefSeq" id="XP_029018951.1"/>
    </source>
</evidence>
<dbReference type="Gene3D" id="2.60.40.790">
    <property type="match status" value="1"/>
</dbReference>
<dbReference type="InterPro" id="IPR001436">
    <property type="entry name" value="Alpha-crystallin/sHSP_animal"/>
</dbReference>
<feature type="region of interest" description="Disordered" evidence="3">
    <location>
        <begin position="153"/>
        <end position="303"/>
    </location>
</feature>
<feature type="region of interest" description="Disordered" evidence="3">
    <location>
        <begin position="1"/>
        <end position="36"/>
    </location>
</feature>
<dbReference type="GeneID" id="114862615"/>
<dbReference type="SUPFAM" id="SSF49764">
    <property type="entry name" value="HSP20-like chaperones"/>
    <property type="match status" value="1"/>
</dbReference>
<dbReference type="InterPro" id="IPR008978">
    <property type="entry name" value="HSP20-like_chaperone"/>
</dbReference>
<feature type="domain" description="SHSP" evidence="4">
    <location>
        <begin position="42"/>
        <end position="151"/>
    </location>
</feature>
<dbReference type="GO" id="GO:0051082">
    <property type="term" value="F:unfolded protein binding"/>
    <property type="evidence" value="ECO:0007669"/>
    <property type="project" value="TreeGrafter"/>
</dbReference>
<sequence length="303" mass="33045">MAEAHAELCGDPLRRRRQPGPVLRQDPDRLQNRTPAPLFVPFITGPAPRPIQKMSQEQHMWRVDLDVAHFSSADISVSVRRGFLEVEGKHGERPDEHGSTARCFTRKFRLPSELDVARMTSTLSVDGILTVEAPVPEASVPAAVIIPIKVEIETEDSPETDPDSSGAPEAQRLLGTLEPEDYGKDSPLEEPGDRAPPGSSSAEPQPRDGSREQEETRGKPAAESHPSASADGGDTQRCQGSSEHREATQSQESPDALTPEEPAPERMSGESQKSRREEPEPGQSQAGQVQSREPEVPLTQRAE</sequence>
<evidence type="ECO:0000256" key="1">
    <source>
        <dbReference type="PROSITE-ProRule" id="PRU00285"/>
    </source>
</evidence>
<dbReference type="GO" id="GO:0043066">
    <property type="term" value="P:negative regulation of apoptotic process"/>
    <property type="evidence" value="ECO:0007669"/>
    <property type="project" value="TreeGrafter"/>
</dbReference>